<organism evidence="25 26">
    <name type="scientific">Pogonomyrmex barbatus</name>
    <name type="common">red harvester ant</name>
    <dbReference type="NCBI Taxonomy" id="144034"/>
    <lineage>
        <taxon>Eukaryota</taxon>
        <taxon>Metazoa</taxon>
        <taxon>Ecdysozoa</taxon>
        <taxon>Arthropoda</taxon>
        <taxon>Hexapoda</taxon>
        <taxon>Insecta</taxon>
        <taxon>Pterygota</taxon>
        <taxon>Neoptera</taxon>
        <taxon>Endopterygota</taxon>
        <taxon>Hymenoptera</taxon>
        <taxon>Apocrita</taxon>
        <taxon>Aculeata</taxon>
        <taxon>Formicoidea</taxon>
        <taxon>Formicidae</taxon>
        <taxon>Myrmicinae</taxon>
        <taxon>Pogonomyrmex</taxon>
    </lineage>
</organism>
<dbReference type="GO" id="GO:0006508">
    <property type="term" value="P:proteolysis"/>
    <property type="evidence" value="ECO:0007669"/>
    <property type="project" value="UniProtKB-KW"/>
</dbReference>
<keyword evidence="10 21" id="KW-0732">Signal</keyword>
<keyword evidence="6" id="KW-1003">Cell membrane</keyword>
<keyword evidence="12 19" id="KW-0862">Zinc</keyword>
<comment type="subcellular location">
    <subcellularLocation>
        <location evidence="2">Cell membrane</location>
        <topology evidence="2">Lipid-anchor</topology>
        <topology evidence="2">GPI-anchor</topology>
    </subcellularLocation>
</comment>
<keyword evidence="16" id="KW-0325">Glycoprotein</keyword>
<dbReference type="InterPro" id="IPR034016">
    <property type="entry name" value="M1_APN-typ"/>
</dbReference>
<protein>
    <recommendedName>
        <fullName evidence="5">Aminopeptidase N</fullName>
        <ecNumber evidence="4">3.4.11.2</ecNumber>
    </recommendedName>
</protein>
<evidence type="ECO:0000259" key="24">
    <source>
        <dbReference type="Pfam" id="PF17900"/>
    </source>
</evidence>
<dbReference type="InterPro" id="IPR027268">
    <property type="entry name" value="Peptidase_M4/M1_CTD_sf"/>
</dbReference>
<dbReference type="GO" id="GO:0005615">
    <property type="term" value="C:extracellular space"/>
    <property type="evidence" value="ECO:0007669"/>
    <property type="project" value="TreeGrafter"/>
</dbReference>
<dbReference type="FunFam" id="1.25.50.20:FF:000001">
    <property type="entry name" value="Aminopeptidase"/>
    <property type="match status" value="1"/>
</dbReference>
<feature type="chain" id="PRO_5035465796" description="Aminopeptidase N" evidence="21">
    <location>
        <begin position="25"/>
        <end position="1865"/>
    </location>
</feature>
<evidence type="ECO:0000256" key="3">
    <source>
        <dbReference type="ARBA" id="ARBA00010136"/>
    </source>
</evidence>
<evidence type="ECO:0000256" key="10">
    <source>
        <dbReference type="ARBA" id="ARBA00022729"/>
    </source>
</evidence>
<feature type="domain" description="ERAP1-like C-terminal" evidence="23">
    <location>
        <begin position="577"/>
        <end position="889"/>
    </location>
</feature>
<reference evidence="26" key="1">
    <citation type="submission" date="2025-08" db="UniProtKB">
        <authorList>
            <consortium name="RefSeq"/>
        </authorList>
    </citation>
    <scope>IDENTIFICATION</scope>
</reference>
<dbReference type="InterPro" id="IPR042097">
    <property type="entry name" value="Aminopeptidase_N-like_N_sf"/>
</dbReference>
<feature type="binding site" evidence="19">
    <location>
        <position position="1275"/>
    </location>
    <ligand>
        <name>Zn(2+)</name>
        <dbReference type="ChEBI" id="CHEBI:29105"/>
        <note>catalytic</note>
    </ligand>
</feature>
<evidence type="ECO:0000256" key="16">
    <source>
        <dbReference type="ARBA" id="ARBA00023180"/>
    </source>
</evidence>
<dbReference type="OrthoDB" id="10031169at2759"/>
<keyword evidence="8" id="KW-0645">Protease</keyword>
<evidence type="ECO:0000256" key="1">
    <source>
        <dbReference type="ARBA" id="ARBA00000098"/>
    </source>
</evidence>
<gene>
    <name evidence="26" type="primary">LOC105430945</name>
</gene>
<dbReference type="GO" id="GO:0042277">
    <property type="term" value="F:peptide binding"/>
    <property type="evidence" value="ECO:0007669"/>
    <property type="project" value="TreeGrafter"/>
</dbReference>
<evidence type="ECO:0000256" key="8">
    <source>
        <dbReference type="ARBA" id="ARBA00022670"/>
    </source>
</evidence>
<dbReference type="Gene3D" id="1.10.390.10">
    <property type="entry name" value="Neutral Protease Domain 2"/>
    <property type="match status" value="2"/>
</dbReference>
<evidence type="ECO:0000256" key="13">
    <source>
        <dbReference type="ARBA" id="ARBA00023049"/>
    </source>
</evidence>
<dbReference type="GO" id="GO:0070006">
    <property type="term" value="F:metalloaminopeptidase activity"/>
    <property type="evidence" value="ECO:0007669"/>
    <property type="project" value="TreeGrafter"/>
</dbReference>
<feature type="binding site" evidence="19">
    <location>
        <position position="1256"/>
    </location>
    <ligand>
        <name>Zn(2+)</name>
        <dbReference type="ChEBI" id="CHEBI:29105"/>
        <note>catalytic</note>
    </ligand>
</feature>
<dbReference type="Pfam" id="PF17900">
    <property type="entry name" value="Peptidase_M1_N"/>
    <property type="match status" value="2"/>
</dbReference>
<dbReference type="FunFam" id="2.60.40.1910:FF:000008">
    <property type="entry name" value="Aminopeptidase"/>
    <property type="match status" value="2"/>
</dbReference>
<dbReference type="GO" id="GO:0005886">
    <property type="term" value="C:plasma membrane"/>
    <property type="evidence" value="ECO:0007669"/>
    <property type="project" value="UniProtKB-SubCell"/>
</dbReference>
<dbReference type="Pfam" id="PF11838">
    <property type="entry name" value="ERAP1_C"/>
    <property type="match status" value="2"/>
</dbReference>
<dbReference type="GO" id="GO:0005737">
    <property type="term" value="C:cytoplasm"/>
    <property type="evidence" value="ECO:0007669"/>
    <property type="project" value="TreeGrafter"/>
</dbReference>
<dbReference type="GeneID" id="105430945"/>
<dbReference type="Pfam" id="PF01433">
    <property type="entry name" value="Peptidase_M1"/>
    <property type="match status" value="2"/>
</dbReference>
<evidence type="ECO:0000256" key="19">
    <source>
        <dbReference type="PIRSR" id="PIRSR634016-3"/>
    </source>
</evidence>
<dbReference type="Gene3D" id="2.60.40.1910">
    <property type="match status" value="2"/>
</dbReference>
<keyword evidence="11" id="KW-0378">Hydrolase</keyword>
<dbReference type="FunFam" id="2.60.40.1730:FF:000013">
    <property type="entry name" value="Aminopeptidase"/>
    <property type="match status" value="2"/>
</dbReference>
<keyword evidence="9 19" id="KW-0479">Metal-binding</keyword>
<feature type="site" description="Transition state stabilizer" evidence="20">
    <location>
        <position position="1347"/>
    </location>
</feature>
<name>A0A8N1S8G8_9HYME</name>
<comment type="similarity">
    <text evidence="3">Belongs to the peptidase M1 family.</text>
</comment>
<evidence type="ECO:0000256" key="7">
    <source>
        <dbReference type="ARBA" id="ARBA00022622"/>
    </source>
</evidence>
<accession>A0A8N1S8G8</accession>
<evidence type="ECO:0000256" key="9">
    <source>
        <dbReference type="ARBA" id="ARBA00022723"/>
    </source>
</evidence>
<feature type="domain" description="Peptidase M1 membrane alanine aminopeptidase" evidence="22">
    <location>
        <begin position="269"/>
        <end position="492"/>
    </location>
</feature>
<evidence type="ECO:0000256" key="21">
    <source>
        <dbReference type="SAM" id="SignalP"/>
    </source>
</evidence>
<evidence type="ECO:0000256" key="6">
    <source>
        <dbReference type="ARBA" id="ARBA00022475"/>
    </source>
</evidence>
<dbReference type="PRINTS" id="PR00756">
    <property type="entry name" value="ALADIPTASE"/>
</dbReference>
<keyword evidence="13" id="KW-0482">Metalloprotease</keyword>
<feature type="domain" description="Aminopeptidase N-like N-terminal" evidence="24">
    <location>
        <begin position="50"/>
        <end position="234"/>
    </location>
</feature>
<dbReference type="InterPro" id="IPR001930">
    <property type="entry name" value="Peptidase_M1"/>
</dbReference>
<feature type="domain" description="Aminopeptidase N-like N-terminal" evidence="24">
    <location>
        <begin position="955"/>
        <end position="1144"/>
    </location>
</feature>
<comment type="catalytic activity">
    <reaction evidence="1">
        <text>Release of an N-terminal amino acid, Xaa-|-Yaa- from a peptide, amide or arylamide. Xaa is preferably Ala, but may be most amino acids including Pro (slow action). When a terminal hydrophobic residue is followed by a prolyl residue, the two may be released as an intact Xaa-Pro dipeptide.</text>
        <dbReference type="EC" id="3.4.11.2"/>
    </reaction>
</comment>
<feature type="binding site" evidence="19">
    <location>
        <position position="1252"/>
    </location>
    <ligand>
        <name>Zn(2+)</name>
        <dbReference type="ChEBI" id="CHEBI:29105"/>
        <note>catalytic</note>
    </ligand>
</feature>
<evidence type="ECO:0000256" key="12">
    <source>
        <dbReference type="ARBA" id="ARBA00022833"/>
    </source>
</evidence>
<comment type="cofactor">
    <cofactor evidence="19">
        <name>Zn(2+)</name>
        <dbReference type="ChEBI" id="CHEBI:29105"/>
    </cofactor>
    <text evidence="19">Binds 1 zinc ion per subunit.</text>
</comment>
<dbReference type="GO" id="GO:0008270">
    <property type="term" value="F:zinc ion binding"/>
    <property type="evidence" value="ECO:0007669"/>
    <property type="project" value="InterPro"/>
</dbReference>
<keyword evidence="7" id="KW-0336">GPI-anchor</keyword>
<dbReference type="InterPro" id="IPR045357">
    <property type="entry name" value="Aminopeptidase_N-like_N"/>
</dbReference>
<dbReference type="PANTHER" id="PTHR11533">
    <property type="entry name" value="PROTEASE M1 ZINC METALLOPROTEASE"/>
    <property type="match status" value="1"/>
</dbReference>
<feature type="domain" description="ERAP1-like C-terminal" evidence="23">
    <location>
        <begin position="1496"/>
        <end position="1802"/>
    </location>
</feature>
<evidence type="ECO:0000256" key="17">
    <source>
        <dbReference type="ARBA" id="ARBA00023288"/>
    </source>
</evidence>
<dbReference type="InterPro" id="IPR024571">
    <property type="entry name" value="ERAP1-like_C_dom"/>
</dbReference>
<keyword evidence="25" id="KW-1185">Reference proteome</keyword>
<dbReference type="Gene3D" id="2.60.40.1730">
    <property type="entry name" value="tricorn interacting facor f3 domain"/>
    <property type="match status" value="2"/>
</dbReference>
<evidence type="ECO:0000259" key="23">
    <source>
        <dbReference type="Pfam" id="PF11838"/>
    </source>
</evidence>
<evidence type="ECO:0000256" key="5">
    <source>
        <dbReference type="ARBA" id="ARBA00015611"/>
    </source>
</evidence>
<dbReference type="FunFam" id="1.10.390.10:FF:000019">
    <property type="entry name" value="Aminopeptidase"/>
    <property type="match status" value="2"/>
</dbReference>
<dbReference type="Gene3D" id="1.25.50.20">
    <property type="match status" value="2"/>
</dbReference>
<evidence type="ECO:0000313" key="26">
    <source>
        <dbReference type="RefSeq" id="XP_025075036.1"/>
    </source>
</evidence>
<dbReference type="InterPro" id="IPR014782">
    <property type="entry name" value="Peptidase_M1_dom"/>
</dbReference>
<evidence type="ECO:0000256" key="15">
    <source>
        <dbReference type="ARBA" id="ARBA00023157"/>
    </source>
</evidence>
<dbReference type="PANTHER" id="PTHR11533:SF301">
    <property type="entry name" value="AMINOPEPTIDASE"/>
    <property type="match status" value="1"/>
</dbReference>
<evidence type="ECO:0000256" key="20">
    <source>
        <dbReference type="PIRSR" id="PIRSR634016-4"/>
    </source>
</evidence>
<dbReference type="Proteomes" id="UP000504615">
    <property type="component" value="Unplaced"/>
</dbReference>
<evidence type="ECO:0000256" key="11">
    <source>
        <dbReference type="ARBA" id="ARBA00022801"/>
    </source>
</evidence>
<feature type="domain" description="Peptidase M1 membrane alanine aminopeptidase" evidence="22">
    <location>
        <begin position="1177"/>
        <end position="1417"/>
    </location>
</feature>
<evidence type="ECO:0000256" key="14">
    <source>
        <dbReference type="ARBA" id="ARBA00023136"/>
    </source>
</evidence>
<evidence type="ECO:0000256" key="2">
    <source>
        <dbReference type="ARBA" id="ARBA00004609"/>
    </source>
</evidence>
<dbReference type="GO" id="GO:0043171">
    <property type="term" value="P:peptide catabolic process"/>
    <property type="evidence" value="ECO:0007669"/>
    <property type="project" value="TreeGrafter"/>
</dbReference>
<keyword evidence="17" id="KW-0449">Lipoprotein</keyword>
<dbReference type="SUPFAM" id="SSF55486">
    <property type="entry name" value="Metalloproteases ('zincins'), catalytic domain"/>
    <property type="match status" value="2"/>
</dbReference>
<proteinExistence type="inferred from homology"/>
<dbReference type="CDD" id="cd09601">
    <property type="entry name" value="M1_APN-Q_like"/>
    <property type="match status" value="2"/>
</dbReference>
<dbReference type="GO" id="GO:0016285">
    <property type="term" value="F:alanyl aminopeptidase activity"/>
    <property type="evidence" value="ECO:0007669"/>
    <property type="project" value="UniProtKB-EC"/>
</dbReference>
<dbReference type="InterPro" id="IPR050344">
    <property type="entry name" value="Peptidase_M1_aminopeptidases"/>
</dbReference>
<feature type="signal peptide" evidence="21">
    <location>
        <begin position="1"/>
        <end position="24"/>
    </location>
</feature>
<evidence type="ECO:0000256" key="4">
    <source>
        <dbReference type="ARBA" id="ARBA00012564"/>
    </source>
</evidence>
<evidence type="ECO:0000313" key="25">
    <source>
        <dbReference type="Proteomes" id="UP000504615"/>
    </source>
</evidence>
<feature type="active site" description="Proton acceptor" evidence="18">
    <location>
        <position position="1253"/>
    </location>
</feature>
<sequence length="1865" mass="215366">MTNRFSLILSLLIIFVLSLNLTCAYNDTTENENENLRKDSTRYRLPKKIVPISYDLSINTHPIDADYDGHVRIILQVLEKTDFVVLHTDGLRIQRSASVSDRSGQSIRILHYTHDEETQMLTFKLERALQPAKYTLEISFKGHIANDVFGFYASLYEVDGKLRRIGVTQFSPTYARRAFPCMDEPYLKAEFQIHIGHRKDQKATSNTPVKSIRVVNDTYYVTTFHRTPRMSTYLVGWTVHSFVPERSGISEDFTMWTRDSMKFRGSMALNRGRAVYSALQTWLLVKSPLEKVDQFAIPDFNFNAMENWGLITYRESVVLHDSGTPTRKTVDGLTTMSHEYAHSWFGNLVTPEFWDVVWLKEGFATYFQYFGVSLAEPDLRMMNIFVVECLQPTLLADSDNHTRTMNGRDVGSRNSVSATLDFVSYKKGASVIRMINHIIGNTTFRLGLQNYLREMSYQAATPSDLYRHLQTVANGSEQINRPLFIKDIVESWANQPGYPLVIITRNYTTKILFASQERFYLNHQTAQTTSDKSGWWIPLTFVTEESNSTFDQTTTIAAWLEPQTKSTIIGSVESNSWVIFNVQQVGYYRVNYDKNNWKMLIDYLKWKNIKKIHVINRAALLDDAFNLARAGYVDYSIPIDLATYLIRETEYEPWVAAVNNFNFLNRISACSMRVQRLFQNYANRLLEPIYSLLNFIENSMDSSISKLHRELILSTACSVNNIRCLKTSKTLFKSWILSEESAIPGNFKSFVYCVGIRAGNDSDWHTVWNRFLHTDLHTEQELLLNALGCTKIPHLIDRYLNTSIKCELKLRKQYRMTIVNAVLNGNPENVNYVVDFIRNNLHAILESRGIDFLSKMLTAVGDKLITEIQLNKFREFVDKNTEKLGSALNSAKKSHNYFNFNRNMDQYTVSMMRFLLPLMLALATCWASDPITEDVPPQSMQKVSENYRLPDDVEPTAYNIKLETFLEPKEKNFTFKGVSVIDLTIKKNTNTITFHAMELNILKIELIQEDKKKPSIRPNVTIDKEKDFVTLNFENTLSSTMKDVKLNITYTGKINDELHGFYKSFYQDKDKQTKWLATTHLQPVSARRVFPCWDEPSLKAKFTISITVPPNGNYNVISNMQRDNKDEKDKTFNFKPTPKMSTYLVAFVVSDFNSLPNNVSNFKVWANPTVQDDSKQFALEYGKEVLTELSDFTGIDYYNGQKMPKMDQVAIPHLGGAMENWGLVTYRESLLLLMKDKTTVANWQQIATIIAHELSHQWFGNLVTCSWWDHIWLNEGFATFFQYYIVDKVIPKMYEKQNWRLMEQFVVKNTQASSFVVDASIKTRALSPKISAQTPTQIEGLFDDIAYKKGASILHMMQEFLSKDVFKKGLNTYLRDYENNSVEPKNLFTSIEKSDGEKKLKDYLPENVDLTKVMNNWIYEPGYPVINVKRDNTGVLNITQERFFLVKPLKQDQTQWYVPLTYVTEAAYNDVQPKDKKSWLVPGASKTFEHSNKEQWILFNKDQTGYYRVNYDDDNWKYLAKYLNSPNYKNINATNRAQLIDDALNLARAGYLSYNISMMTTIYLRNETDYIPWYAAVRAFNYLDSLLFGAKEHSTYHKYVAHKIENFAKTTNYTDPNTPGSHVDKLAKVLALDTACRYGLKHCEDFATKKFNDWLNKKENETDKNLDVNLRSGILCAALRRNTDREKWNKVVEKYKNTEDKTEKAELLAALGCAKTKGIPEAFLELTLQNEPVVNIFDAMNSISMGNAGSFDILMKFINNNIKKIEEITKQDDTKLTALLSKLANKVTTSQQYEELSLLIRSQLLGVVKAEELIHVAIDNRAWIKAYRDDLEKWIREHKPQSDSASSVVLTSFVLIISLFLTRLY</sequence>
<keyword evidence="15" id="KW-1015">Disulfide bond</keyword>
<keyword evidence="14" id="KW-0472">Membrane</keyword>
<dbReference type="RefSeq" id="XP_025075036.1">
    <property type="nucleotide sequence ID" value="XM_025219251.1"/>
</dbReference>
<evidence type="ECO:0000256" key="18">
    <source>
        <dbReference type="PIRSR" id="PIRSR634016-1"/>
    </source>
</evidence>
<dbReference type="GO" id="GO:0098552">
    <property type="term" value="C:side of membrane"/>
    <property type="evidence" value="ECO:0007669"/>
    <property type="project" value="UniProtKB-KW"/>
</dbReference>
<dbReference type="SUPFAM" id="SSF63737">
    <property type="entry name" value="Leukotriene A4 hydrolase N-terminal domain"/>
    <property type="match status" value="2"/>
</dbReference>
<dbReference type="EC" id="3.4.11.2" evidence="4"/>
<evidence type="ECO:0000259" key="22">
    <source>
        <dbReference type="Pfam" id="PF01433"/>
    </source>
</evidence>